<proteinExistence type="predicted"/>
<evidence type="ECO:0008006" key="5">
    <source>
        <dbReference type="Google" id="ProtNLM"/>
    </source>
</evidence>
<keyword evidence="4" id="KW-1185">Reference proteome</keyword>
<protein>
    <recommendedName>
        <fullName evidence="5">Beta-catenin-like protein 1 N-terminal domain-containing protein</fullName>
    </recommendedName>
</protein>
<evidence type="ECO:0000313" key="2">
    <source>
        <dbReference type="EMBL" id="KLU83714.1"/>
    </source>
</evidence>
<feature type="region of interest" description="Disordered" evidence="1">
    <location>
        <begin position="1"/>
        <end position="95"/>
    </location>
</feature>
<feature type="compositionally biased region" description="Acidic residues" evidence="1">
    <location>
        <begin position="76"/>
        <end position="86"/>
    </location>
</feature>
<feature type="compositionally biased region" description="Basic and acidic residues" evidence="1">
    <location>
        <begin position="17"/>
        <end position="27"/>
    </location>
</feature>
<dbReference type="Proteomes" id="UP000011715">
    <property type="component" value="Unassembled WGS sequence"/>
</dbReference>
<evidence type="ECO:0000256" key="1">
    <source>
        <dbReference type="SAM" id="MobiDB-lite"/>
    </source>
</evidence>
<dbReference type="STRING" id="644358.A0A0C4DS88"/>
<reference evidence="3" key="5">
    <citation type="submission" date="2015-06" db="UniProtKB">
        <authorList>
            <consortium name="EnsemblFungi"/>
        </authorList>
    </citation>
    <scope>IDENTIFICATION</scope>
    <source>
        <strain evidence="3">ATCC 64411</strain>
    </source>
</reference>
<dbReference type="EMBL" id="ADBL01000671">
    <property type="status" value="NOT_ANNOTATED_CDS"/>
    <property type="molecule type" value="Genomic_DNA"/>
</dbReference>
<dbReference type="OrthoDB" id="1898821at2759"/>
<dbReference type="EMBL" id="GL876967">
    <property type="protein sequence ID" value="KLU83714.1"/>
    <property type="molecule type" value="Genomic_DNA"/>
</dbReference>
<gene>
    <name evidence="2" type="ORF">MAPG_02765</name>
</gene>
<reference evidence="2" key="3">
    <citation type="submission" date="2011-03" db="EMBL/GenBank/DDBJ databases">
        <title>Annotation of Magnaporthe poae ATCC 64411.</title>
        <authorList>
            <person name="Ma L.-J."/>
            <person name="Dead R."/>
            <person name="Young S.K."/>
            <person name="Zeng Q."/>
            <person name="Gargeya S."/>
            <person name="Fitzgerald M."/>
            <person name="Haas B."/>
            <person name="Abouelleil A."/>
            <person name="Alvarado L."/>
            <person name="Arachchi H.M."/>
            <person name="Berlin A."/>
            <person name="Brown A."/>
            <person name="Chapman S.B."/>
            <person name="Chen Z."/>
            <person name="Dunbar C."/>
            <person name="Freedman E."/>
            <person name="Gearin G."/>
            <person name="Gellesch M."/>
            <person name="Goldberg J."/>
            <person name="Griggs A."/>
            <person name="Gujja S."/>
            <person name="Heiman D."/>
            <person name="Howarth C."/>
            <person name="Larson L."/>
            <person name="Lui A."/>
            <person name="MacDonald P.J.P."/>
            <person name="Mehta T."/>
            <person name="Montmayeur A."/>
            <person name="Murphy C."/>
            <person name="Neiman D."/>
            <person name="Pearson M."/>
            <person name="Priest M."/>
            <person name="Roberts A."/>
            <person name="Saif S."/>
            <person name="Shea T."/>
            <person name="Shenoy N."/>
            <person name="Sisk P."/>
            <person name="Stolte C."/>
            <person name="Sykes S."/>
            <person name="Yandava C."/>
            <person name="Wortman J."/>
            <person name="Nusbaum C."/>
            <person name="Birren B."/>
        </authorList>
    </citation>
    <scope>NUCLEOTIDE SEQUENCE</scope>
    <source>
        <strain evidence="2">ATCC 64411</strain>
    </source>
</reference>
<reference evidence="4" key="2">
    <citation type="submission" date="2010-05" db="EMBL/GenBank/DDBJ databases">
        <title>The genome sequence of Magnaporthe poae strain ATCC 64411.</title>
        <authorList>
            <person name="Ma L.-J."/>
            <person name="Dead R."/>
            <person name="Young S."/>
            <person name="Zeng Q."/>
            <person name="Koehrsen M."/>
            <person name="Alvarado L."/>
            <person name="Berlin A."/>
            <person name="Chapman S.B."/>
            <person name="Chen Z."/>
            <person name="Freedman E."/>
            <person name="Gellesch M."/>
            <person name="Goldberg J."/>
            <person name="Griggs A."/>
            <person name="Gujja S."/>
            <person name="Heilman E.R."/>
            <person name="Heiman D."/>
            <person name="Hepburn T."/>
            <person name="Howarth C."/>
            <person name="Jen D."/>
            <person name="Larson L."/>
            <person name="Mehta T."/>
            <person name="Neiman D."/>
            <person name="Pearson M."/>
            <person name="Roberts A."/>
            <person name="Saif S."/>
            <person name="Shea T."/>
            <person name="Shenoy N."/>
            <person name="Sisk P."/>
            <person name="Stolte C."/>
            <person name="Sykes S."/>
            <person name="Walk T."/>
            <person name="White J."/>
            <person name="Yandava C."/>
            <person name="Haas B."/>
            <person name="Nusbaum C."/>
            <person name="Birren B."/>
        </authorList>
    </citation>
    <scope>NUCLEOTIDE SEQUENCE [LARGE SCALE GENOMIC DNA]</scope>
    <source>
        <strain evidence="4">ATCC 64411 / 73-15</strain>
    </source>
</reference>
<organism evidence="3 4">
    <name type="scientific">Magnaporthiopsis poae (strain ATCC 64411 / 73-15)</name>
    <name type="common">Kentucky bluegrass fungus</name>
    <name type="synonym">Magnaporthe poae</name>
    <dbReference type="NCBI Taxonomy" id="644358"/>
    <lineage>
        <taxon>Eukaryota</taxon>
        <taxon>Fungi</taxon>
        <taxon>Dikarya</taxon>
        <taxon>Ascomycota</taxon>
        <taxon>Pezizomycotina</taxon>
        <taxon>Sordariomycetes</taxon>
        <taxon>Sordariomycetidae</taxon>
        <taxon>Magnaporthales</taxon>
        <taxon>Magnaporthaceae</taxon>
        <taxon>Magnaporthiopsis</taxon>
    </lineage>
</organism>
<reference evidence="2" key="1">
    <citation type="submission" date="2010-05" db="EMBL/GenBank/DDBJ databases">
        <title>The Genome Sequence of Magnaporthe poae strain ATCC 64411.</title>
        <authorList>
            <consortium name="The Broad Institute Genome Sequencing Platform"/>
            <consortium name="Broad Institute Genome Sequencing Center for Infectious Disease"/>
            <person name="Ma L.-J."/>
            <person name="Dead R."/>
            <person name="Young S."/>
            <person name="Zeng Q."/>
            <person name="Koehrsen M."/>
            <person name="Alvarado L."/>
            <person name="Berlin A."/>
            <person name="Chapman S.B."/>
            <person name="Chen Z."/>
            <person name="Freedman E."/>
            <person name="Gellesch M."/>
            <person name="Goldberg J."/>
            <person name="Griggs A."/>
            <person name="Gujja S."/>
            <person name="Heilman E.R."/>
            <person name="Heiman D."/>
            <person name="Hepburn T."/>
            <person name="Howarth C."/>
            <person name="Jen D."/>
            <person name="Larson L."/>
            <person name="Mehta T."/>
            <person name="Neiman D."/>
            <person name="Pearson M."/>
            <person name="Roberts A."/>
            <person name="Saif S."/>
            <person name="Shea T."/>
            <person name="Shenoy N."/>
            <person name="Sisk P."/>
            <person name="Stolte C."/>
            <person name="Sykes S."/>
            <person name="Walk T."/>
            <person name="White J."/>
            <person name="Yandava C."/>
            <person name="Haas B."/>
            <person name="Nusbaum C."/>
            <person name="Birren B."/>
        </authorList>
    </citation>
    <scope>NUCLEOTIDE SEQUENCE</scope>
    <source>
        <strain evidence="2">ATCC 64411</strain>
    </source>
</reference>
<evidence type="ECO:0000313" key="3">
    <source>
        <dbReference type="EnsemblFungi" id="MAPG_02765T0"/>
    </source>
</evidence>
<sequence>MTSIDELFKSSGLPNKRKLDTVKDPNEIYKSVKLGGSSNGRHAQVEDEDEDMTEAGPAPPPEGEDDDGEYGPAAPPDDDDEGDDEEGRFFGGGITRQEAETLDVILAWLAAEDSGAGRKIGELLADKGETMALIKSSLKEQAEGVDTSTDDGKEMLDMLNTLADCID</sequence>
<dbReference type="EMBL" id="ADBL01000672">
    <property type="status" value="NOT_ANNOTATED_CDS"/>
    <property type="molecule type" value="Genomic_DNA"/>
</dbReference>
<name>A0A0C4DS88_MAGP6</name>
<dbReference type="Gene3D" id="1.25.10.10">
    <property type="entry name" value="Leucine-rich Repeat Variant"/>
    <property type="match status" value="1"/>
</dbReference>
<accession>A0A0C4DS88</accession>
<dbReference type="eggNOG" id="KOG2734">
    <property type="taxonomic scope" value="Eukaryota"/>
</dbReference>
<dbReference type="AlphaFoldDB" id="A0A0C4DS88"/>
<dbReference type="EnsemblFungi" id="MAPG_02765T0">
    <property type="protein sequence ID" value="MAPG_02765T0"/>
    <property type="gene ID" value="MAPG_02765"/>
</dbReference>
<reference evidence="3" key="4">
    <citation type="journal article" date="2015" name="G3 (Bethesda)">
        <title>Genome sequences of three phytopathogenic species of the Magnaporthaceae family of fungi.</title>
        <authorList>
            <person name="Okagaki L.H."/>
            <person name="Nunes C.C."/>
            <person name="Sailsbery J."/>
            <person name="Clay B."/>
            <person name="Brown D."/>
            <person name="John T."/>
            <person name="Oh Y."/>
            <person name="Young N."/>
            <person name="Fitzgerald M."/>
            <person name="Haas B.J."/>
            <person name="Zeng Q."/>
            <person name="Young S."/>
            <person name="Adiconis X."/>
            <person name="Fan L."/>
            <person name="Levin J.Z."/>
            <person name="Mitchell T.K."/>
            <person name="Okubara P.A."/>
            <person name="Farman M.L."/>
            <person name="Kohn L.M."/>
            <person name="Birren B."/>
            <person name="Ma L.-J."/>
            <person name="Dean R.A."/>
        </authorList>
    </citation>
    <scope>NUCLEOTIDE SEQUENCE</scope>
    <source>
        <strain evidence="3">ATCC 64411 / 73-15</strain>
    </source>
</reference>
<dbReference type="InterPro" id="IPR011989">
    <property type="entry name" value="ARM-like"/>
</dbReference>
<dbReference type="VEuPathDB" id="FungiDB:MAPG_02765"/>
<evidence type="ECO:0000313" key="4">
    <source>
        <dbReference type="Proteomes" id="UP000011715"/>
    </source>
</evidence>